<evidence type="ECO:0000313" key="2">
    <source>
        <dbReference type="EMBL" id="GJD52416.1"/>
    </source>
</evidence>
<evidence type="ECO:0000313" key="3">
    <source>
        <dbReference type="Proteomes" id="UP001055167"/>
    </source>
</evidence>
<reference evidence="2" key="2">
    <citation type="submission" date="2021-08" db="EMBL/GenBank/DDBJ databases">
        <authorList>
            <person name="Tani A."/>
            <person name="Ola A."/>
            <person name="Ogura Y."/>
            <person name="Katsura K."/>
            <person name="Hayashi T."/>
        </authorList>
    </citation>
    <scope>NUCLEOTIDE SEQUENCE</scope>
    <source>
        <strain evidence="2">KCTC 52305</strain>
    </source>
</reference>
<sequence>MEHLLALLPLLSSLPALQVFVGAVCAVLCVAMVLRADRDRHEGTAATGGPGEGSPLPGPAALELGREMRDLLRQAAEHQARAAEHQARTAEHQARTAECARALCGEVHRQTEILERIDREQWRANRGDHR</sequence>
<dbReference type="Proteomes" id="UP001055167">
    <property type="component" value="Unassembled WGS sequence"/>
</dbReference>
<reference evidence="2" key="1">
    <citation type="journal article" date="2021" name="Front. Microbiol.">
        <title>Comprehensive Comparative Genomics and Phenotyping of Methylobacterium Species.</title>
        <authorList>
            <person name="Alessa O."/>
            <person name="Ogura Y."/>
            <person name="Fujitani Y."/>
            <person name="Takami H."/>
            <person name="Hayashi T."/>
            <person name="Sahin N."/>
            <person name="Tani A."/>
        </authorList>
    </citation>
    <scope>NUCLEOTIDE SEQUENCE</scope>
    <source>
        <strain evidence="2">KCTC 52305</strain>
    </source>
</reference>
<evidence type="ECO:0000256" key="1">
    <source>
        <dbReference type="SAM" id="MobiDB-lite"/>
    </source>
</evidence>
<name>A0ABQ4R6H4_9HYPH</name>
<organism evidence="2 3">
    <name type="scientific">Methylobacterium crusticola</name>
    <dbReference type="NCBI Taxonomy" id="1697972"/>
    <lineage>
        <taxon>Bacteria</taxon>
        <taxon>Pseudomonadati</taxon>
        <taxon>Pseudomonadota</taxon>
        <taxon>Alphaproteobacteria</taxon>
        <taxon>Hyphomicrobiales</taxon>
        <taxon>Methylobacteriaceae</taxon>
        <taxon>Methylobacterium</taxon>
    </lineage>
</organism>
<protein>
    <submittedName>
        <fullName evidence="2">Uncharacterized protein</fullName>
    </submittedName>
</protein>
<proteinExistence type="predicted"/>
<accession>A0ABQ4R6H4</accession>
<dbReference type="EMBL" id="BPQH01000019">
    <property type="protein sequence ID" value="GJD52416.1"/>
    <property type="molecule type" value="Genomic_DNA"/>
</dbReference>
<comment type="caution">
    <text evidence="2">The sequence shown here is derived from an EMBL/GenBank/DDBJ whole genome shotgun (WGS) entry which is preliminary data.</text>
</comment>
<gene>
    <name evidence="2" type="ORF">OPKNFCMD_5181</name>
</gene>
<keyword evidence="3" id="KW-1185">Reference proteome</keyword>
<feature type="region of interest" description="Disordered" evidence="1">
    <location>
        <begin position="42"/>
        <end position="63"/>
    </location>
</feature>